<dbReference type="AlphaFoldDB" id="A0A7T2YRR9"/>
<dbReference type="Proteomes" id="UP000595064">
    <property type="component" value="Chromosome"/>
</dbReference>
<keyword evidence="2" id="KW-1185">Reference proteome</keyword>
<dbReference type="KEGG" id="dla:I6G47_27475"/>
<dbReference type="EMBL" id="CP065748">
    <property type="protein sequence ID" value="QPS80679.1"/>
    <property type="molecule type" value="Genomic_DNA"/>
</dbReference>
<protein>
    <submittedName>
        <fullName evidence="1">Uncharacterized protein</fullName>
    </submittedName>
</protein>
<evidence type="ECO:0000313" key="2">
    <source>
        <dbReference type="Proteomes" id="UP000595064"/>
    </source>
</evidence>
<name>A0A7T2YRR9_9BURK</name>
<accession>A0A7T2YRR9</accession>
<evidence type="ECO:0000313" key="1">
    <source>
        <dbReference type="EMBL" id="QPS80679.1"/>
    </source>
</evidence>
<dbReference type="RefSeq" id="WP_016450911.1">
    <property type="nucleotide sequence ID" value="NZ_CP065748.1"/>
</dbReference>
<sequence length="121" mass="12881">MASDHALQAGRLWDLWCALALRHVALGGACACGAGGISLRLEDFELDIVDYLQDGGERCEQPEVAAWFRARPAAGQGAQPLRALLDALGSDEVPQAVAQWALARLERTLRSFAEVHGGVAS</sequence>
<gene>
    <name evidence="1" type="ORF">I6G47_27475</name>
</gene>
<reference evidence="1 2" key="1">
    <citation type="submission" date="2020-12" db="EMBL/GenBank/DDBJ databases">
        <title>FDA dAtabase for Regulatory Grade micrObial Sequences (FDA-ARGOS): Supporting development and validation of Infectious Disease Dx tests.</title>
        <authorList>
            <person name="Sproer C."/>
            <person name="Gronow S."/>
            <person name="Severitt S."/>
            <person name="Schroder I."/>
            <person name="Tallon L."/>
            <person name="Sadzewicz L."/>
            <person name="Zhao X."/>
            <person name="Boylan J."/>
            <person name="Ott S."/>
            <person name="Bowen H."/>
            <person name="Vavikolanu K."/>
            <person name="Mehta A."/>
            <person name="Aluvathingal J."/>
            <person name="Nadendla S."/>
            <person name="Lowell S."/>
            <person name="Myers T."/>
            <person name="Yan Y."/>
            <person name="Sichtig H."/>
        </authorList>
    </citation>
    <scope>NUCLEOTIDE SEQUENCE [LARGE SCALE GENOMIC DNA]</scope>
    <source>
        <strain evidence="1 2">FDAARGOS_890</strain>
    </source>
</reference>
<proteinExistence type="predicted"/>
<organism evidence="1 2">
    <name type="scientific">Delftia lacustris</name>
    <dbReference type="NCBI Taxonomy" id="558537"/>
    <lineage>
        <taxon>Bacteria</taxon>
        <taxon>Pseudomonadati</taxon>
        <taxon>Pseudomonadota</taxon>
        <taxon>Betaproteobacteria</taxon>
        <taxon>Burkholderiales</taxon>
        <taxon>Comamonadaceae</taxon>
        <taxon>Delftia</taxon>
    </lineage>
</organism>